<comment type="similarity">
    <text evidence="2">Belongs to the eukaryotic cobalamin transport proteins family.</text>
</comment>
<dbReference type="GO" id="GO:0031419">
    <property type="term" value="F:cobalamin binding"/>
    <property type="evidence" value="ECO:0007669"/>
    <property type="project" value="InterPro"/>
</dbReference>
<reference evidence="7 8" key="1">
    <citation type="journal article" date="2021" name="Cell">
        <title>Tracing the genetic footprints of vertebrate landing in non-teleost ray-finned fishes.</title>
        <authorList>
            <person name="Bi X."/>
            <person name="Wang K."/>
            <person name="Yang L."/>
            <person name="Pan H."/>
            <person name="Jiang H."/>
            <person name="Wei Q."/>
            <person name="Fang M."/>
            <person name="Yu H."/>
            <person name="Zhu C."/>
            <person name="Cai Y."/>
            <person name="He Y."/>
            <person name="Gan X."/>
            <person name="Zeng H."/>
            <person name="Yu D."/>
            <person name="Zhu Y."/>
            <person name="Jiang H."/>
            <person name="Qiu Q."/>
            <person name="Yang H."/>
            <person name="Zhang Y.E."/>
            <person name="Wang W."/>
            <person name="Zhu M."/>
            <person name="He S."/>
            <person name="Zhang G."/>
        </authorList>
    </citation>
    <scope>NUCLEOTIDE SEQUENCE [LARGE SCALE GENOMIC DNA]</scope>
    <source>
        <strain evidence="7">Bchr_013</strain>
    </source>
</reference>
<keyword evidence="3" id="KW-0813">Transport</keyword>
<evidence type="ECO:0000313" key="8">
    <source>
        <dbReference type="Proteomes" id="UP000886611"/>
    </source>
</evidence>
<comment type="caution">
    <text evidence="7">The sequence shown here is derived from an EMBL/GenBank/DDBJ whole genome shotgun (WGS) entry which is preliminary data.</text>
</comment>
<evidence type="ECO:0000256" key="6">
    <source>
        <dbReference type="ARBA" id="ARBA00023285"/>
    </source>
</evidence>
<protein>
    <submittedName>
        <fullName evidence="7">TCO2 protein</fullName>
    </submittedName>
</protein>
<dbReference type="InterPro" id="IPR002157">
    <property type="entry name" value="Cbl-bd_prot"/>
</dbReference>
<dbReference type="PANTHER" id="PTHR10559:SF18">
    <property type="entry name" value="TRANSCOBALAMIN II"/>
    <property type="match status" value="1"/>
</dbReference>
<accession>A0A8X7XH32</accession>
<dbReference type="GO" id="GO:0015889">
    <property type="term" value="P:cobalamin transport"/>
    <property type="evidence" value="ECO:0007669"/>
    <property type="project" value="InterPro"/>
</dbReference>
<dbReference type="Pfam" id="PF01122">
    <property type="entry name" value="Cobalamin_bind"/>
    <property type="match status" value="1"/>
</dbReference>
<proteinExistence type="inferred from homology"/>
<evidence type="ECO:0000256" key="5">
    <source>
        <dbReference type="ARBA" id="ARBA00022729"/>
    </source>
</evidence>
<feature type="non-terminal residue" evidence="7">
    <location>
        <position position="427"/>
    </location>
</feature>
<dbReference type="InterPro" id="IPR051588">
    <property type="entry name" value="Cobalamin_Transport"/>
</dbReference>
<dbReference type="EMBL" id="JAATIS010000220">
    <property type="protein sequence ID" value="KAG2469020.1"/>
    <property type="molecule type" value="Genomic_DNA"/>
</dbReference>
<dbReference type="GO" id="GO:0005615">
    <property type="term" value="C:extracellular space"/>
    <property type="evidence" value="ECO:0007669"/>
    <property type="project" value="TreeGrafter"/>
</dbReference>
<keyword evidence="8" id="KW-1185">Reference proteome</keyword>
<evidence type="ECO:0000256" key="4">
    <source>
        <dbReference type="ARBA" id="ARBA00022525"/>
    </source>
</evidence>
<keyword evidence="5" id="KW-0732">Signal</keyword>
<dbReference type="GO" id="GO:0006824">
    <property type="term" value="P:cobalt ion transport"/>
    <property type="evidence" value="ECO:0007669"/>
    <property type="project" value="UniProtKB-KW"/>
</dbReference>
<comment type="subcellular location">
    <subcellularLocation>
        <location evidence="1">Secreted</location>
    </subcellularLocation>
</comment>
<dbReference type="Gene3D" id="1.50.10.20">
    <property type="match status" value="1"/>
</dbReference>
<organism evidence="7 8">
    <name type="scientific">Polypterus senegalus</name>
    <name type="common">Senegal bichir</name>
    <dbReference type="NCBI Taxonomy" id="55291"/>
    <lineage>
        <taxon>Eukaryota</taxon>
        <taxon>Metazoa</taxon>
        <taxon>Chordata</taxon>
        <taxon>Craniata</taxon>
        <taxon>Vertebrata</taxon>
        <taxon>Euteleostomi</taxon>
        <taxon>Actinopterygii</taxon>
        <taxon>Polypteriformes</taxon>
        <taxon>Polypteridae</taxon>
        <taxon>Polypterus</taxon>
    </lineage>
</organism>
<dbReference type="Gene3D" id="2.170.130.30">
    <property type="match status" value="1"/>
</dbReference>
<keyword evidence="6" id="KW-0170">Cobalt</keyword>
<feature type="non-terminal residue" evidence="7">
    <location>
        <position position="1"/>
    </location>
</feature>
<gene>
    <name evidence="7" type="primary">Tcn2</name>
    <name evidence="7" type="ORF">GTO96_0004878</name>
</gene>
<dbReference type="PANTHER" id="PTHR10559">
    <property type="entry name" value="TRANSCOBALAMIN-1/GASTRIC INTRINSIC FACTOR"/>
    <property type="match status" value="1"/>
</dbReference>
<dbReference type="AlphaFoldDB" id="A0A8X7XH32"/>
<evidence type="ECO:0000313" key="7">
    <source>
        <dbReference type="EMBL" id="KAG2469020.1"/>
    </source>
</evidence>
<evidence type="ECO:0000256" key="3">
    <source>
        <dbReference type="ARBA" id="ARBA00022426"/>
    </source>
</evidence>
<dbReference type="InterPro" id="IPR027954">
    <property type="entry name" value="Transcobalamin-like_C"/>
</dbReference>
<evidence type="ECO:0000256" key="1">
    <source>
        <dbReference type="ARBA" id="ARBA00004613"/>
    </source>
</evidence>
<dbReference type="Proteomes" id="UP000886611">
    <property type="component" value="Unassembled WGS sequence"/>
</dbReference>
<sequence length="427" mass="48178">MLLSFLFVTVAVSFISVNGKACRIESGNENLILSINKKLLRSLGNKSIAPNPSLYIGLRLSDVHNQKTEQEYLIRLQEDMKEPTVSSVLGTDSQRSTGLLALHTLALRASCEPANSANMRKQLQQLKHRMHQEKEHISKTNTPQSNYYQYSLGVLALCVQNVKVDPHVIRKLVNEVKKDSEIHSICIDTLSMGGLALQCLRHLDTFYDEHLNKDIASATLKVKETLQKAQNDNGIIGNKFSTLLAVQVLLTTESEHSGCSKSLERLVRESKIGTFYNPMALSMLLPVLKHKTYLDIGTMDCLNETDNILLTAKPLGDIQITENVLVNLKVEDTLNHTYPEVFKDTVDIPKKSSLLDVLNALKENEKLTFETENSLWGPYLTVVNKVEALAKDKTYWQLRTLDTMLLEGIADYKIYHDDTIIIRKVQW</sequence>
<name>A0A8X7XH32_POLSE</name>
<dbReference type="Pfam" id="PF14478">
    <property type="entry name" value="DUF4430"/>
    <property type="match status" value="1"/>
</dbReference>
<keyword evidence="3" id="KW-0406">Ion transport</keyword>
<dbReference type="OrthoDB" id="9440006at2759"/>
<keyword evidence="3" id="KW-0171">Cobalt transport</keyword>
<evidence type="ECO:0000256" key="2">
    <source>
        <dbReference type="ARBA" id="ARBA00006449"/>
    </source>
</evidence>
<keyword evidence="4" id="KW-0964">Secreted</keyword>